<comment type="similarity">
    <text evidence="2">Belongs to the pyridoxamine 5'-phosphate oxidase family.</text>
</comment>
<keyword evidence="5" id="KW-0560">Oxidoreductase</keyword>
<protein>
    <submittedName>
        <fullName evidence="8">Pyridoxal 5'-phosphate synthase</fullName>
    </submittedName>
</protein>
<sequence>MTDHAVPSIRSLLHDAARPANDAPAFDPAEAPADPMALLTQWIRAAAEGGAVQPQAATLSTATADGGAQARTLLLKDVSDGALWFATSSLSPKGRQMTEDPRIALTFYWREQGRQIRVVGRAAPGPRDVSVADFTSRHPDSRAGAIAQPQSSVVTSPGDARAHLDAAKARIAADDSFAPDDWTAYRVDPTAVEFWQATTGHDQVRLGYSRPTVDGGWTRAELWP</sequence>
<dbReference type="Gene3D" id="2.30.110.10">
    <property type="entry name" value="Electron Transport, Fmn-binding Protein, Chain A"/>
    <property type="match status" value="1"/>
</dbReference>
<dbReference type="NCBIfam" id="NF004231">
    <property type="entry name" value="PRK05679.1"/>
    <property type="match status" value="1"/>
</dbReference>
<dbReference type="InterPro" id="IPR012349">
    <property type="entry name" value="Split_barrel_FMN-bd"/>
</dbReference>
<feature type="domain" description="Pyridoxine 5'-phosphate oxidase dimerisation C-terminal" evidence="7">
    <location>
        <begin position="182"/>
        <end position="224"/>
    </location>
</feature>
<dbReference type="PANTHER" id="PTHR10851:SF0">
    <property type="entry name" value="PYRIDOXINE-5'-PHOSPHATE OXIDASE"/>
    <property type="match status" value="1"/>
</dbReference>
<evidence type="ECO:0000259" key="7">
    <source>
        <dbReference type="Pfam" id="PF10590"/>
    </source>
</evidence>
<feature type="domain" description="Pyridoxamine 5'-phosphate oxidase N-terminal" evidence="6">
    <location>
        <begin position="53"/>
        <end position="153"/>
    </location>
</feature>
<dbReference type="Pfam" id="PF01243">
    <property type="entry name" value="PNPOx_N"/>
    <property type="match status" value="1"/>
</dbReference>
<reference evidence="9" key="1">
    <citation type="journal article" date="2019" name="Int. J. Syst. Evol. Microbiol.">
        <title>The Global Catalogue of Microorganisms (GCM) 10K type strain sequencing project: providing services to taxonomists for standard genome sequencing and annotation.</title>
        <authorList>
            <consortium name="The Broad Institute Genomics Platform"/>
            <consortium name="The Broad Institute Genome Sequencing Center for Infectious Disease"/>
            <person name="Wu L."/>
            <person name="Ma J."/>
        </authorList>
    </citation>
    <scope>NUCLEOTIDE SEQUENCE [LARGE SCALE GENOMIC DNA]</scope>
    <source>
        <strain evidence="9">JCM 18956</strain>
    </source>
</reference>
<keyword evidence="3" id="KW-0285">Flavoprotein</keyword>
<evidence type="ECO:0000256" key="1">
    <source>
        <dbReference type="ARBA" id="ARBA00001917"/>
    </source>
</evidence>
<evidence type="ECO:0000256" key="2">
    <source>
        <dbReference type="ARBA" id="ARBA00007301"/>
    </source>
</evidence>
<accession>A0ABP8VKX8</accession>
<comment type="caution">
    <text evidence="8">The sequence shown here is derived from an EMBL/GenBank/DDBJ whole genome shotgun (WGS) entry which is preliminary data.</text>
</comment>
<dbReference type="EMBL" id="BAABLM010000001">
    <property type="protein sequence ID" value="GAA4665738.1"/>
    <property type="molecule type" value="Genomic_DNA"/>
</dbReference>
<keyword evidence="4" id="KW-0288">FMN</keyword>
<evidence type="ECO:0000313" key="8">
    <source>
        <dbReference type="EMBL" id="GAA4665738.1"/>
    </source>
</evidence>
<evidence type="ECO:0000256" key="4">
    <source>
        <dbReference type="ARBA" id="ARBA00022643"/>
    </source>
</evidence>
<dbReference type="InterPro" id="IPR011576">
    <property type="entry name" value="Pyridox_Oxase_N"/>
</dbReference>
<dbReference type="SUPFAM" id="SSF50475">
    <property type="entry name" value="FMN-binding split barrel"/>
    <property type="match status" value="1"/>
</dbReference>
<dbReference type="Pfam" id="PF10590">
    <property type="entry name" value="PNP_phzG_C"/>
    <property type="match status" value="1"/>
</dbReference>
<proteinExistence type="inferred from homology"/>
<evidence type="ECO:0000259" key="6">
    <source>
        <dbReference type="Pfam" id="PF01243"/>
    </source>
</evidence>
<evidence type="ECO:0000256" key="5">
    <source>
        <dbReference type="ARBA" id="ARBA00023002"/>
    </source>
</evidence>
<name>A0ABP8VKX8_9MICO</name>
<dbReference type="RefSeq" id="WP_345372624.1">
    <property type="nucleotide sequence ID" value="NZ_BAABLM010000001.1"/>
</dbReference>
<gene>
    <name evidence="8" type="ORF">GCM10025780_04000</name>
</gene>
<evidence type="ECO:0000313" key="9">
    <source>
        <dbReference type="Proteomes" id="UP001501295"/>
    </source>
</evidence>
<comment type="cofactor">
    <cofactor evidence="1">
        <name>FMN</name>
        <dbReference type="ChEBI" id="CHEBI:58210"/>
    </cofactor>
</comment>
<dbReference type="InterPro" id="IPR000659">
    <property type="entry name" value="Pyridox_Oxase"/>
</dbReference>
<evidence type="ECO:0000256" key="3">
    <source>
        <dbReference type="ARBA" id="ARBA00022630"/>
    </source>
</evidence>
<dbReference type="Proteomes" id="UP001501295">
    <property type="component" value="Unassembled WGS sequence"/>
</dbReference>
<organism evidence="8 9">
    <name type="scientific">Frondihabitans cladoniiphilus</name>
    <dbReference type="NCBI Taxonomy" id="715785"/>
    <lineage>
        <taxon>Bacteria</taxon>
        <taxon>Bacillati</taxon>
        <taxon>Actinomycetota</taxon>
        <taxon>Actinomycetes</taxon>
        <taxon>Micrococcales</taxon>
        <taxon>Microbacteriaceae</taxon>
        <taxon>Frondihabitans</taxon>
    </lineage>
</organism>
<dbReference type="InterPro" id="IPR019576">
    <property type="entry name" value="Pyridoxamine_oxidase_dimer_C"/>
</dbReference>
<dbReference type="PANTHER" id="PTHR10851">
    <property type="entry name" value="PYRIDOXINE-5-PHOSPHATE OXIDASE"/>
    <property type="match status" value="1"/>
</dbReference>
<keyword evidence="9" id="KW-1185">Reference proteome</keyword>
<dbReference type="PIRSF" id="PIRSF000190">
    <property type="entry name" value="Pyd_amn-ph_oxd"/>
    <property type="match status" value="1"/>
</dbReference>